<sequence length="218" mass="25436">MVTRFKPGQLLVHRHFTHRDLVWVPLVRVVSDDERGLLMWMPHGTPMRREVTLDGRGPRGMPFADWLQEPKHMVGDVHRGPNILKFVPPDAAHSVWWLFRPAGVFAAWYVNLERPIARWDDGDLAGIDTTDFDLDIWVWPNRTWQWKDEHELAERLGFPDHYWVSDPDAVWAEGRRVIPKIEAGEFPFDGTWCDFMPDPGWTMPGQVPDGWDRPRVTG</sequence>
<proteinExistence type="predicted"/>
<dbReference type="Gene3D" id="2.40.380.10">
    <property type="entry name" value="FomD-like"/>
    <property type="match status" value="1"/>
</dbReference>
<protein>
    <recommendedName>
        <fullName evidence="1">DUF402 domain-containing protein</fullName>
    </recommendedName>
</protein>
<reference evidence="2" key="1">
    <citation type="submission" date="2021-01" db="EMBL/GenBank/DDBJ databases">
        <title>Whole genome shotgun sequence of Virgisporangium aurantiacum NBRC 16421.</title>
        <authorList>
            <person name="Komaki H."/>
            <person name="Tamura T."/>
        </authorList>
    </citation>
    <scope>NUCLEOTIDE SEQUENCE</scope>
    <source>
        <strain evidence="2">NBRC 16421</strain>
    </source>
</reference>
<keyword evidence="3" id="KW-1185">Reference proteome</keyword>
<dbReference type="SUPFAM" id="SSF159234">
    <property type="entry name" value="FomD-like"/>
    <property type="match status" value="1"/>
</dbReference>
<gene>
    <name evidence="2" type="ORF">Vau01_063650</name>
</gene>
<feature type="domain" description="DUF402" evidence="1">
    <location>
        <begin position="57"/>
        <end position="186"/>
    </location>
</feature>
<dbReference type="AlphaFoldDB" id="A0A8J3Z7E2"/>
<dbReference type="Pfam" id="PF04167">
    <property type="entry name" value="DUF402"/>
    <property type="match status" value="1"/>
</dbReference>
<name>A0A8J3Z7E2_9ACTN</name>
<dbReference type="Proteomes" id="UP000612585">
    <property type="component" value="Unassembled WGS sequence"/>
</dbReference>
<dbReference type="InterPro" id="IPR007295">
    <property type="entry name" value="DUF402"/>
</dbReference>
<accession>A0A8J3Z7E2</accession>
<evidence type="ECO:0000259" key="1">
    <source>
        <dbReference type="Pfam" id="PF04167"/>
    </source>
</evidence>
<dbReference type="InterPro" id="IPR035930">
    <property type="entry name" value="FomD-like_sf"/>
</dbReference>
<comment type="caution">
    <text evidence="2">The sequence shown here is derived from an EMBL/GenBank/DDBJ whole genome shotgun (WGS) entry which is preliminary data.</text>
</comment>
<organism evidence="2 3">
    <name type="scientific">Virgisporangium aurantiacum</name>
    <dbReference type="NCBI Taxonomy" id="175570"/>
    <lineage>
        <taxon>Bacteria</taxon>
        <taxon>Bacillati</taxon>
        <taxon>Actinomycetota</taxon>
        <taxon>Actinomycetes</taxon>
        <taxon>Micromonosporales</taxon>
        <taxon>Micromonosporaceae</taxon>
        <taxon>Virgisporangium</taxon>
    </lineage>
</organism>
<evidence type="ECO:0000313" key="3">
    <source>
        <dbReference type="Proteomes" id="UP000612585"/>
    </source>
</evidence>
<evidence type="ECO:0000313" key="2">
    <source>
        <dbReference type="EMBL" id="GIJ58849.1"/>
    </source>
</evidence>
<dbReference type="EMBL" id="BOPG01000043">
    <property type="protein sequence ID" value="GIJ58849.1"/>
    <property type="molecule type" value="Genomic_DNA"/>
</dbReference>